<dbReference type="NCBIfam" id="TIGR01967">
    <property type="entry name" value="DEAH_box_HrpA"/>
    <property type="match status" value="1"/>
</dbReference>
<dbReference type="InterPro" id="IPR024590">
    <property type="entry name" value="HrpA_C"/>
</dbReference>
<keyword evidence="2 8" id="KW-0378">Hydrolase</keyword>
<name>A0A3L7J4G6_9MICO</name>
<dbReference type="NCBIfam" id="NF008348">
    <property type="entry name" value="PRK11131.1"/>
    <property type="match status" value="1"/>
</dbReference>
<proteinExistence type="predicted"/>
<dbReference type="SMART" id="SM00487">
    <property type="entry name" value="DEXDc"/>
    <property type="match status" value="1"/>
</dbReference>
<dbReference type="InterPro" id="IPR011545">
    <property type="entry name" value="DEAD/DEAH_box_helicase_dom"/>
</dbReference>
<dbReference type="Gene3D" id="1.20.120.1080">
    <property type="match status" value="1"/>
</dbReference>
<dbReference type="FunFam" id="1.20.120.1080:FF:000005">
    <property type="entry name" value="ATP-dependent helicase HrpA"/>
    <property type="match status" value="1"/>
</dbReference>
<dbReference type="Proteomes" id="UP000282460">
    <property type="component" value="Unassembled WGS sequence"/>
</dbReference>
<dbReference type="PANTHER" id="PTHR18934:SF99">
    <property type="entry name" value="ATP-DEPENDENT RNA HELICASE DHX37-RELATED"/>
    <property type="match status" value="1"/>
</dbReference>
<dbReference type="InterPro" id="IPR027417">
    <property type="entry name" value="P-loop_NTPase"/>
</dbReference>
<evidence type="ECO:0000259" key="6">
    <source>
        <dbReference type="PROSITE" id="PS51192"/>
    </source>
</evidence>
<keyword evidence="4" id="KW-0067">ATP-binding</keyword>
<dbReference type="CDD" id="cd18791">
    <property type="entry name" value="SF2_C_RHA"/>
    <property type="match status" value="1"/>
</dbReference>
<organism evidence="8 9">
    <name type="scientific">Mycetocola zhadangensis</name>
    <dbReference type="NCBI Taxonomy" id="1164595"/>
    <lineage>
        <taxon>Bacteria</taxon>
        <taxon>Bacillati</taxon>
        <taxon>Actinomycetota</taxon>
        <taxon>Actinomycetes</taxon>
        <taxon>Micrococcales</taxon>
        <taxon>Microbacteriaceae</taxon>
        <taxon>Mycetocola</taxon>
    </lineage>
</organism>
<dbReference type="InterPro" id="IPR010222">
    <property type="entry name" value="RNA_helicase_HrpA"/>
</dbReference>
<dbReference type="Pfam" id="PF00271">
    <property type="entry name" value="Helicase_C"/>
    <property type="match status" value="1"/>
</dbReference>
<evidence type="ECO:0000256" key="1">
    <source>
        <dbReference type="ARBA" id="ARBA00022741"/>
    </source>
</evidence>
<dbReference type="PANTHER" id="PTHR18934">
    <property type="entry name" value="ATP-DEPENDENT RNA HELICASE"/>
    <property type="match status" value="1"/>
</dbReference>
<dbReference type="Pfam" id="PF07717">
    <property type="entry name" value="OB_NTP_bind"/>
    <property type="match status" value="1"/>
</dbReference>
<dbReference type="InterPro" id="IPR001650">
    <property type="entry name" value="Helicase_C-like"/>
</dbReference>
<dbReference type="InterPro" id="IPR014001">
    <property type="entry name" value="Helicase_ATP-bd"/>
</dbReference>
<dbReference type="OrthoDB" id="9805617at2"/>
<gene>
    <name evidence="8" type="primary">hrpA</name>
    <name evidence="8" type="ORF">D9V28_01505</name>
</gene>
<dbReference type="SMART" id="SM00847">
    <property type="entry name" value="HA2"/>
    <property type="match status" value="1"/>
</dbReference>
<dbReference type="GO" id="GO:0003723">
    <property type="term" value="F:RNA binding"/>
    <property type="evidence" value="ECO:0007669"/>
    <property type="project" value="TreeGrafter"/>
</dbReference>
<dbReference type="GO" id="GO:0003724">
    <property type="term" value="F:RNA helicase activity"/>
    <property type="evidence" value="ECO:0007669"/>
    <property type="project" value="UniProtKB-EC"/>
</dbReference>
<evidence type="ECO:0000256" key="4">
    <source>
        <dbReference type="ARBA" id="ARBA00022840"/>
    </source>
</evidence>
<evidence type="ECO:0000313" key="8">
    <source>
        <dbReference type="EMBL" id="RLQ85588.1"/>
    </source>
</evidence>
<dbReference type="SMART" id="SM00490">
    <property type="entry name" value="HELICc"/>
    <property type="match status" value="1"/>
</dbReference>
<dbReference type="InterPro" id="IPR011709">
    <property type="entry name" value="DEAD-box_helicase_OB_fold"/>
</dbReference>
<keyword evidence="3 8" id="KW-0347">Helicase</keyword>
<dbReference type="SMART" id="SM00382">
    <property type="entry name" value="AAA"/>
    <property type="match status" value="1"/>
</dbReference>
<dbReference type="InterPro" id="IPR003593">
    <property type="entry name" value="AAA+_ATPase"/>
</dbReference>
<feature type="domain" description="Helicase C-terminal" evidence="7">
    <location>
        <begin position="281"/>
        <end position="456"/>
    </location>
</feature>
<comment type="caution">
    <text evidence="8">The sequence shown here is derived from an EMBL/GenBank/DDBJ whole genome shotgun (WGS) entry which is preliminary data.</text>
</comment>
<dbReference type="Pfam" id="PF11898">
    <property type="entry name" value="DUF3418"/>
    <property type="match status" value="1"/>
</dbReference>
<dbReference type="GO" id="GO:0005524">
    <property type="term" value="F:ATP binding"/>
    <property type="evidence" value="ECO:0007669"/>
    <property type="project" value="UniProtKB-KW"/>
</dbReference>
<dbReference type="EC" id="3.6.4.13" evidence="8"/>
<evidence type="ECO:0000256" key="5">
    <source>
        <dbReference type="SAM" id="MobiDB-lite"/>
    </source>
</evidence>
<reference evidence="8 9" key="1">
    <citation type="submission" date="2018-10" db="EMBL/GenBank/DDBJ databases">
        <authorList>
            <person name="Li J."/>
        </authorList>
    </citation>
    <scope>NUCLEOTIDE SEQUENCE [LARGE SCALE GENOMIC DNA]</scope>
    <source>
        <strain evidence="8 9">ZD1-4</strain>
    </source>
</reference>
<keyword evidence="9" id="KW-1185">Reference proteome</keyword>
<dbReference type="PROSITE" id="PS51194">
    <property type="entry name" value="HELICASE_CTER"/>
    <property type="match status" value="1"/>
</dbReference>
<evidence type="ECO:0000313" key="9">
    <source>
        <dbReference type="Proteomes" id="UP000282460"/>
    </source>
</evidence>
<evidence type="ECO:0000256" key="2">
    <source>
        <dbReference type="ARBA" id="ARBA00022801"/>
    </source>
</evidence>
<protein>
    <submittedName>
        <fullName evidence="8">ATP-dependent RNA helicase HrpA</fullName>
        <ecNumber evidence="8">3.6.4.13</ecNumber>
    </submittedName>
</protein>
<dbReference type="InterPro" id="IPR007502">
    <property type="entry name" value="Helicase-assoc_dom"/>
</dbReference>
<dbReference type="SUPFAM" id="SSF52540">
    <property type="entry name" value="P-loop containing nucleoside triphosphate hydrolases"/>
    <property type="match status" value="1"/>
</dbReference>
<feature type="domain" description="Helicase ATP-binding" evidence="6">
    <location>
        <begin position="81"/>
        <end position="241"/>
    </location>
</feature>
<dbReference type="Pfam" id="PF21010">
    <property type="entry name" value="HA2_C"/>
    <property type="match status" value="1"/>
</dbReference>
<evidence type="ECO:0000259" key="7">
    <source>
        <dbReference type="PROSITE" id="PS51194"/>
    </source>
</evidence>
<feature type="region of interest" description="Disordered" evidence="5">
    <location>
        <begin position="653"/>
        <end position="673"/>
    </location>
</feature>
<keyword evidence="1" id="KW-0547">Nucleotide-binding</keyword>
<dbReference type="Pfam" id="PF00270">
    <property type="entry name" value="DEAD"/>
    <property type="match status" value="1"/>
</dbReference>
<dbReference type="EMBL" id="RCWJ01000001">
    <property type="protein sequence ID" value="RLQ85588.1"/>
    <property type="molecule type" value="Genomic_DNA"/>
</dbReference>
<accession>A0A3L7J4G6</accession>
<dbReference type="Gene3D" id="3.40.50.300">
    <property type="entry name" value="P-loop containing nucleotide triphosphate hydrolases"/>
    <property type="match status" value="2"/>
</dbReference>
<dbReference type="PROSITE" id="PS51192">
    <property type="entry name" value="HELICASE_ATP_BIND_1"/>
    <property type="match status" value="1"/>
</dbReference>
<dbReference type="GO" id="GO:0016787">
    <property type="term" value="F:hydrolase activity"/>
    <property type="evidence" value="ECO:0007669"/>
    <property type="project" value="UniProtKB-KW"/>
</dbReference>
<sequence length="1341" mass="149853">MVAPELRERTGPVHEVVIVPANHPVGTSINFHVPLRRQRNSHNPAPLSVISRRGVLRWRAMSFTISYPPELPVSQMKDEIKEVLREHQVVIVAGATGSGKTTQLPKILLELGRESIAHTQPRRLAARTIAERIAEELDVELGGIVGYQVRFTDQAGKDTKVKLMTDGILLNAMHRDRMLRNYDTIIIDEAHERSLNIDFLLGYLKQLLPKRPDLKVVITSATIDPQSFSRHFDDAPIVEVSGRTFPVEVRYRPLIADKAVEDSDADDDDDPVQPDLDPIDGITAALDELARESMGDVLVFLSGETEIRDTADALNARYSQGGAGITEVLPLYGRLSSADQHKVFQPSSQAGVRRRIVLATNVAETSLTVPGIKYVIDAGTARISRYSVRSKVQRLPIEAISQASANQRSGRSGRTSDGIAIRLYSEEDFLARPEFTEPEILRTNLAAVILQMVSLGLGDIAAFPFLQPPDSRGIKDGLDLLRELGAIDAKDAASPRLTRVGRDLARLPIDPRFARMVIESKKHNVSREVMAIVAALTIQDPRERPLEKRQQADEKHARFTDPTSDFLSLLNLWNYIEEKQKELGSSAFRRLCKNEFLNYLRVREWQDVFRQLRQLSKPLGLSLTERTTNSDGIHRSLLAGLLSHIGIKDAAQAAANSARGGKQPNRPGPARKGDYIGARQTRFVIFPGSALAKKQPNALMAAELVETSRLFARTTASIDPAWAEQIAGDLVKRSYSEPHWEKQQGAVVAWEKVMLYGLAIIPRRRVQYSKIDPELSRELFIRHALVEGEWDSPQAFDRANKKLRKELAELEERTRRRDILFDDEAVFDFYNSRIPADVFSTRTFEGWWRTAQEKTPDLLTMRQEDLLPDDAPEVDEAEFPPVWRQGDQKLSLRYRFEPGAEDDGVTVQVPLALLARLSPAGFDWQVPGLRHDLVTALIKSLPKAIRRNIVPAADWARRLMAELPAGPPEPEATNADTLTAHLAMAIKRLSYMQIEASDFDLTRVPGHLKVTFRVVDEKGRHVANGKDLIELQQRLKARTRQSVAQIAEATPNALERSGLTRWDFDELPRYVDTRQAGNMIRGYPALVDEGNSVAIRIMATEQDQKQAMPDGVRRLLLLALPSPVSYVQQHLTSAEKLTLATSPYPTTQALFDDCLAACIDDILYRVKPDGAIFMRAEFETVRDRISGAMMNTMFDTVSLVAKVLTASRTAEKSLKKATSLALLPALSDATQQLSALVYPGFVSRTGMLRLAQVPRYLNGITHRVEKLADNPNRDRVWMNEVQTATALYEAAGGTLPPARFAPSHIVKARWMIEELRLSLFAQNIGAIETVSLQRIRKVLAG</sequence>
<evidence type="ECO:0000256" key="3">
    <source>
        <dbReference type="ARBA" id="ARBA00022806"/>
    </source>
</evidence>